<comment type="caution">
    <text evidence="2">The sequence shown here is derived from an EMBL/GenBank/DDBJ whole genome shotgun (WGS) entry which is preliminary data.</text>
</comment>
<reference evidence="2 3" key="1">
    <citation type="submission" date="2020-08" db="EMBL/GenBank/DDBJ databases">
        <title>Whole-Genome Sequence of French Clinical Streptomyces mexicanus Strain Q0842.</title>
        <authorList>
            <person name="Boxberger M."/>
            <person name="La Scola B."/>
        </authorList>
    </citation>
    <scope>NUCLEOTIDE SEQUENCE [LARGE SCALE GENOMIC DNA]</scope>
    <source>
        <strain evidence="2 3">Marseille-Q0842</strain>
    </source>
</reference>
<dbReference type="RefSeq" id="WP_159663447.1">
    <property type="nucleotide sequence ID" value="NZ_JACMHY010000002.1"/>
</dbReference>
<feature type="domain" description="FAS1-like dehydratase" evidence="1">
    <location>
        <begin position="37"/>
        <end position="163"/>
    </location>
</feature>
<evidence type="ECO:0000259" key="1">
    <source>
        <dbReference type="Pfam" id="PF13452"/>
    </source>
</evidence>
<dbReference type="Gene3D" id="3.10.129.10">
    <property type="entry name" value="Hotdog Thioesterase"/>
    <property type="match status" value="2"/>
</dbReference>
<evidence type="ECO:0000313" key="3">
    <source>
        <dbReference type="Proteomes" id="UP000517694"/>
    </source>
</evidence>
<name>A0A7X1LPF2_9ACTN</name>
<protein>
    <submittedName>
        <fullName evidence="2">MaoC family dehydratase N-terminal domain-containing protein</fullName>
    </submittedName>
</protein>
<dbReference type="InterPro" id="IPR039569">
    <property type="entry name" value="FAS1-like_DH_region"/>
</dbReference>
<proteinExistence type="predicted"/>
<organism evidence="2 3">
    <name type="scientific">Streptomyces mexicanus</name>
    <dbReference type="NCBI Taxonomy" id="178566"/>
    <lineage>
        <taxon>Bacteria</taxon>
        <taxon>Bacillati</taxon>
        <taxon>Actinomycetota</taxon>
        <taxon>Actinomycetes</taxon>
        <taxon>Kitasatosporales</taxon>
        <taxon>Streptomycetaceae</taxon>
        <taxon>Streptomyces</taxon>
    </lineage>
</organism>
<dbReference type="AlphaFoldDB" id="A0A7X1LPF2"/>
<evidence type="ECO:0000313" key="2">
    <source>
        <dbReference type="EMBL" id="MBC2864955.1"/>
    </source>
</evidence>
<gene>
    <name evidence="2" type="ORF">H1R13_08065</name>
</gene>
<accession>A0A7X1LPF2</accession>
<dbReference type="EMBL" id="JACMHY010000002">
    <property type="protein sequence ID" value="MBC2864955.1"/>
    <property type="molecule type" value="Genomic_DNA"/>
</dbReference>
<dbReference type="SUPFAM" id="SSF54637">
    <property type="entry name" value="Thioesterase/thiol ester dehydrase-isomerase"/>
    <property type="match status" value="2"/>
</dbReference>
<dbReference type="InterPro" id="IPR029069">
    <property type="entry name" value="HotDog_dom_sf"/>
</dbReference>
<sequence length="421" mass="47446">MAQPQAVEQAAGTFLDRDIQRAKDLVGLDFATTTQEHLTSVTFDTIRNFAESYGDPNPLYTDESYGLSTRWGTQIAPPLIGVAVNKPLLGDPRRPEHKRPSFRGIHVFVSGSSWDLYRPVVPTDTLYQFEGYENVEVKESEFAGRSVIITRRHVRMNQDAEVVSVARVIAIHVERKASRENGKYNGLEFKTYTPKDIAAIEEIYASEKPRGAEKRYFEDVQVGDKLGPMAKGPLTITDIVVFHAGGYGFTPYKICTGRIAYENRKRIGPFYVPNAEGVPDVAQRVHWDEAWAREIGVPRPYDYGMLRDCWLTHLLTDWMGDDGWLVSYSSQMRKFNYMGDYHLLTGEVVGKRELKGNFLVDIELRGTNQRDEVTCPATATIALPSRTGGDVTLPEVPADIAARAQQMMDRHHELLAQRAKS</sequence>
<keyword evidence="3" id="KW-1185">Reference proteome</keyword>
<dbReference type="Pfam" id="PF13452">
    <property type="entry name" value="FAS1_DH_region"/>
    <property type="match status" value="1"/>
</dbReference>
<dbReference type="Proteomes" id="UP000517694">
    <property type="component" value="Unassembled WGS sequence"/>
</dbReference>
<dbReference type="CDD" id="cd03441">
    <property type="entry name" value="R_hydratase_like"/>
    <property type="match status" value="1"/>
</dbReference>
<dbReference type="OrthoDB" id="4235906at2"/>